<dbReference type="InterPro" id="IPR004670">
    <property type="entry name" value="NhaA"/>
</dbReference>
<dbReference type="EMBL" id="JBCIVJ010000014">
    <property type="protein sequence ID" value="MEN0580664.1"/>
    <property type="molecule type" value="Genomic_DNA"/>
</dbReference>
<dbReference type="RefSeq" id="WP_343194313.1">
    <property type="nucleotide sequence ID" value="NZ_JBCIVJ010000014.1"/>
</dbReference>
<keyword evidence="4 7" id="KW-1133">Transmembrane helix</keyword>
<dbReference type="NCBIfam" id="NF007112">
    <property type="entry name" value="PRK09561.1"/>
    <property type="match status" value="1"/>
</dbReference>
<reference evidence="8 9" key="1">
    <citation type="submission" date="2024-02" db="EMBL/GenBank/DDBJ databases">
        <title>Whole genome of MDR Enterobacteriaceae from southern Thailand.</title>
        <authorList>
            <person name="Surachat K."/>
        </authorList>
    </citation>
    <scope>NUCLEOTIDE SEQUENCE [LARGE SCALE GENOMIC DNA]</scope>
    <source>
        <strain evidence="8 9">PSU_29</strain>
    </source>
</reference>
<dbReference type="Proteomes" id="UP001411173">
    <property type="component" value="Unassembled WGS sequence"/>
</dbReference>
<comment type="subcellular location">
    <subcellularLocation>
        <location evidence="1">Cell inner membrane</location>
        <topology evidence="1">Multi-pass membrane protein</topology>
    </subcellularLocation>
    <subcellularLocation>
        <location evidence="7">Cell membrane</location>
        <topology evidence="7">Multi-pass membrane protein</topology>
    </subcellularLocation>
</comment>
<organism evidence="8 9">
    <name type="scientific">Phytobacter palmae</name>
    <dbReference type="NCBI Taxonomy" id="1855371"/>
    <lineage>
        <taxon>Bacteria</taxon>
        <taxon>Pseudomonadati</taxon>
        <taxon>Pseudomonadota</taxon>
        <taxon>Gammaproteobacteria</taxon>
        <taxon>Enterobacterales</taxon>
        <taxon>Enterobacteriaceae</taxon>
        <taxon>Phytobacter</taxon>
    </lineage>
</organism>
<feature type="transmembrane region" description="Helical" evidence="7">
    <location>
        <begin position="124"/>
        <end position="144"/>
    </location>
</feature>
<evidence type="ECO:0000256" key="6">
    <source>
        <dbReference type="ARBA" id="ARBA00023201"/>
    </source>
</evidence>
<feature type="transmembrane region" description="Helical" evidence="7">
    <location>
        <begin position="287"/>
        <end position="312"/>
    </location>
</feature>
<comment type="catalytic activity">
    <reaction evidence="7">
        <text>Na(+)(in) + 2 H(+)(out) = Na(+)(out) + 2 H(+)(in)</text>
        <dbReference type="Rhea" id="RHEA:29251"/>
        <dbReference type="ChEBI" id="CHEBI:15378"/>
        <dbReference type="ChEBI" id="CHEBI:29101"/>
    </reaction>
</comment>
<feature type="transmembrane region" description="Helical" evidence="7">
    <location>
        <begin position="324"/>
        <end position="351"/>
    </location>
</feature>
<keyword evidence="7" id="KW-0406">Ion transport</keyword>
<keyword evidence="6 7" id="KW-0739">Sodium transport</keyword>
<keyword evidence="7" id="KW-0813">Transport</keyword>
<evidence type="ECO:0000256" key="7">
    <source>
        <dbReference type="HAMAP-Rule" id="MF_01844"/>
    </source>
</evidence>
<feature type="transmembrane region" description="Helical" evidence="7">
    <location>
        <begin position="98"/>
        <end position="118"/>
    </location>
</feature>
<protein>
    <recommendedName>
        <fullName evidence="7">Na(+)/H(+) antiporter NhaA</fullName>
    </recommendedName>
    <alternativeName>
        <fullName evidence="7">Sodium/proton antiporter NhaA</fullName>
    </alternativeName>
</protein>
<evidence type="ECO:0000313" key="8">
    <source>
        <dbReference type="EMBL" id="MEN0580664.1"/>
    </source>
</evidence>
<evidence type="ECO:0000256" key="5">
    <source>
        <dbReference type="ARBA" id="ARBA00023136"/>
    </source>
</evidence>
<dbReference type="NCBIfam" id="NF007111">
    <property type="entry name" value="PRK09560.1"/>
    <property type="match status" value="1"/>
</dbReference>
<dbReference type="InterPro" id="IPR023171">
    <property type="entry name" value="Na/H_antiporter_dom_sf"/>
</dbReference>
<dbReference type="HAMAP" id="MF_01844">
    <property type="entry name" value="NhaA"/>
    <property type="match status" value="1"/>
</dbReference>
<feature type="transmembrane region" description="Helical" evidence="7">
    <location>
        <begin position="181"/>
        <end position="200"/>
    </location>
</feature>
<dbReference type="PANTHER" id="PTHR30341">
    <property type="entry name" value="SODIUM ION/PROTON ANTIPORTER NHAA-RELATED"/>
    <property type="match status" value="1"/>
</dbReference>
<feature type="transmembrane region" description="Helical" evidence="7">
    <location>
        <begin position="207"/>
        <end position="237"/>
    </location>
</feature>
<name>A0ABU9V7M4_9ENTR</name>
<sequence length="386" mass="41124">MKFLQRFFSSDISGGIVLIIAAVLAMFCANLDVTKAGYQAFLDTPVAFRFAALEINKNMLLWINDALMAVFFLMVGLEVKYELMQGSLASRQQAIFPVIAAVGGMIAPALIFLVFNFHDPLARHGWAIPAATDIAFALGVLALLGDRIPPALKIFLMALAIIDDLGAIIIIALFYTSDLSLLSLGIAAAAIMVLAVLNALNVRRIGIYMLVGVVLWTAVLKSGIHATLAGVVLGFFIPLKEKDGVSPARQVVDAIHPWVGWLILPLFAFANAGVSLEGVTFAGLTSLLPLGVIAGLFIGKPVGITLFCWLALRLKLAKLPQGAAFKQIMAVGVLCGIGFTMSIFIATLAFGDIDTHMVAWAKLGILTGSILAAVVGYCLLRSRIVR</sequence>
<accession>A0ABU9V7M4</accession>
<keyword evidence="7" id="KW-0915">Sodium</keyword>
<keyword evidence="5 7" id="KW-0472">Membrane</keyword>
<keyword evidence="3 7" id="KW-0812">Transmembrane</keyword>
<evidence type="ECO:0000256" key="3">
    <source>
        <dbReference type="ARBA" id="ARBA00022692"/>
    </source>
</evidence>
<evidence type="ECO:0000256" key="1">
    <source>
        <dbReference type="ARBA" id="ARBA00004429"/>
    </source>
</evidence>
<gene>
    <name evidence="7 8" type="primary">nhaA</name>
    <name evidence="8" type="ORF">AAIG39_16865</name>
</gene>
<comment type="function">
    <text evidence="7">Na(+)/H(+) antiporter that extrudes sodium in exchange for external protons.</text>
</comment>
<comment type="similarity">
    <text evidence="7">Belongs to the NhaA Na(+)/H(+) (TC 2.A.33) antiporter family.</text>
</comment>
<keyword evidence="9" id="KW-1185">Reference proteome</keyword>
<evidence type="ECO:0000313" key="9">
    <source>
        <dbReference type="Proteomes" id="UP001411173"/>
    </source>
</evidence>
<dbReference type="Gene3D" id="1.20.1530.10">
    <property type="entry name" value="Na+/H+ antiporter like domain"/>
    <property type="match status" value="1"/>
</dbReference>
<feature type="transmembrane region" description="Helical" evidence="7">
    <location>
        <begin position="357"/>
        <end position="380"/>
    </location>
</feature>
<dbReference type="PANTHER" id="PTHR30341:SF0">
    <property type="entry name" value="NA(+)_H(+) ANTIPORTER NHAA"/>
    <property type="match status" value="1"/>
</dbReference>
<evidence type="ECO:0000256" key="4">
    <source>
        <dbReference type="ARBA" id="ARBA00022989"/>
    </source>
</evidence>
<feature type="transmembrane region" description="Helical" evidence="7">
    <location>
        <begin position="156"/>
        <end position="175"/>
    </location>
</feature>
<feature type="transmembrane region" description="Helical" evidence="7">
    <location>
        <begin position="12"/>
        <end position="33"/>
    </location>
</feature>
<keyword evidence="7" id="KW-0050">Antiport</keyword>
<comment type="caution">
    <text evidence="8">The sequence shown here is derived from an EMBL/GenBank/DDBJ whole genome shotgun (WGS) entry which is preliminary data.</text>
</comment>
<dbReference type="NCBIfam" id="TIGR00773">
    <property type="entry name" value="NhaA"/>
    <property type="match status" value="1"/>
</dbReference>
<dbReference type="Pfam" id="PF06965">
    <property type="entry name" value="Na_H_antiport_1"/>
    <property type="match status" value="1"/>
</dbReference>
<feature type="transmembrane region" description="Helical" evidence="7">
    <location>
        <begin position="59"/>
        <end position="77"/>
    </location>
</feature>
<evidence type="ECO:0000256" key="2">
    <source>
        <dbReference type="ARBA" id="ARBA00022475"/>
    </source>
</evidence>
<proteinExistence type="inferred from homology"/>
<keyword evidence="2 7" id="KW-1003">Cell membrane</keyword>